<dbReference type="SUPFAM" id="SSF51230">
    <property type="entry name" value="Single hybrid motif"/>
    <property type="match status" value="1"/>
</dbReference>
<name>A0A0J6D432_9BACL</name>
<protein>
    <recommendedName>
        <fullName evidence="3">Membrane fusion protein biotin-lipoyl like domain-containing protein</fullName>
    </recommendedName>
</protein>
<keyword evidence="2" id="KW-1185">Reference proteome</keyword>
<comment type="caution">
    <text evidence="1">The sequence shown here is derived from an EMBL/GenBank/DDBJ whole genome shotgun (WGS) entry which is preliminary data.</text>
</comment>
<gene>
    <name evidence="1" type="ORF">AB986_07480</name>
</gene>
<dbReference type="EMBL" id="LELK01000001">
    <property type="protein sequence ID" value="KMM39064.1"/>
    <property type="molecule type" value="Genomic_DNA"/>
</dbReference>
<dbReference type="Proteomes" id="UP000035996">
    <property type="component" value="Unassembled WGS sequence"/>
</dbReference>
<dbReference type="STRING" id="157733.AB986_07480"/>
<evidence type="ECO:0008006" key="3">
    <source>
        <dbReference type="Google" id="ProtNLM"/>
    </source>
</evidence>
<evidence type="ECO:0000313" key="1">
    <source>
        <dbReference type="EMBL" id="KMM39064.1"/>
    </source>
</evidence>
<dbReference type="AlphaFoldDB" id="A0A0J6D432"/>
<dbReference type="OrthoDB" id="2639611at2"/>
<reference evidence="1" key="1">
    <citation type="submission" date="2015-06" db="EMBL/GenBank/DDBJ databases">
        <authorList>
            <person name="Liu B."/>
            <person name="Wang J."/>
            <person name="Zhu Y."/>
            <person name="Liu G."/>
            <person name="Chen Q."/>
            <person name="Zheng C."/>
            <person name="Che J."/>
            <person name="Ge C."/>
            <person name="Shi H."/>
            <person name="Pan Z."/>
            <person name="Liu X."/>
        </authorList>
    </citation>
    <scope>NUCLEOTIDE SEQUENCE [LARGE SCALE GENOMIC DNA]</scope>
    <source>
        <strain evidence="1">DSM 16346</strain>
    </source>
</reference>
<dbReference type="Gene3D" id="2.40.50.100">
    <property type="match status" value="1"/>
</dbReference>
<proteinExistence type="predicted"/>
<sequence>MNRSVVCPCEGVIEKVFVNHASRVYEWEPMFVIRNGQGNQEKITLGVSGEISELHVKENDRVTGGFVLASMKEDDFVTGSD</sequence>
<organism evidence="1 2">
    <name type="scientific">Guptibacillus hwajinpoensis</name>
    <dbReference type="NCBI Taxonomy" id="208199"/>
    <lineage>
        <taxon>Bacteria</taxon>
        <taxon>Bacillati</taxon>
        <taxon>Bacillota</taxon>
        <taxon>Bacilli</taxon>
        <taxon>Bacillales</taxon>
        <taxon>Guptibacillaceae</taxon>
        <taxon>Guptibacillus</taxon>
    </lineage>
</organism>
<accession>A0A0J6D432</accession>
<evidence type="ECO:0000313" key="2">
    <source>
        <dbReference type="Proteomes" id="UP000035996"/>
    </source>
</evidence>
<dbReference type="RefSeq" id="WP_048310234.1">
    <property type="nucleotide sequence ID" value="NZ_CP119526.1"/>
</dbReference>
<dbReference type="InterPro" id="IPR011053">
    <property type="entry name" value="Single_hybrid_motif"/>
</dbReference>